<proteinExistence type="predicted"/>
<reference evidence="2 3" key="1">
    <citation type="submission" date="2019-08" db="EMBL/GenBank/DDBJ databases">
        <title>In-depth cultivation of the pig gut microbiome towards novel bacterial diversity and tailored functional studies.</title>
        <authorList>
            <person name="Wylensek D."/>
            <person name="Hitch T.C.A."/>
            <person name="Clavel T."/>
        </authorList>
    </citation>
    <scope>NUCLEOTIDE SEQUENCE [LARGE SCALE GENOMIC DNA]</scope>
    <source>
        <strain evidence="2 3">WCA-693-APC-5D-A</strain>
    </source>
</reference>
<protein>
    <submittedName>
        <fullName evidence="2">Helix-turn-helix domain-containing protein</fullName>
    </submittedName>
</protein>
<organism evidence="2 3">
    <name type="scientific">Anaerovibrio slackiae</name>
    <dbReference type="NCBI Taxonomy" id="2652309"/>
    <lineage>
        <taxon>Bacteria</taxon>
        <taxon>Bacillati</taxon>
        <taxon>Bacillota</taxon>
        <taxon>Negativicutes</taxon>
        <taxon>Selenomonadales</taxon>
        <taxon>Selenomonadaceae</taxon>
        <taxon>Anaerovibrio</taxon>
    </lineage>
</organism>
<dbReference type="Proteomes" id="UP000433181">
    <property type="component" value="Unassembled WGS sequence"/>
</dbReference>
<dbReference type="InterPro" id="IPR041657">
    <property type="entry name" value="HTH_17"/>
</dbReference>
<sequence length="100" mass="11166">MLNINADERLNGIPARVLLTPEEAAKIFFGGGRSAASLRRDANKHRLPFIKFGRRIYFDAESLQEFIKRAADESVRTIETFSKKESQNISSVPGITTIGI</sequence>
<dbReference type="GeneID" id="96779972"/>
<evidence type="ECO:0000313" key="2">
    <source>
        <dbReference type="EMBL" id="MSU10009.1"/>
    </source>
</evidence>
<keyword evidence="3" id="KW-1185">Reference proteome</keyword>
<name>A0A6I2UK37_9FIRM</name>
<dbReference type="RefSeq" id="WP_154408173.1">
    <property type="nucleotide sequence ID" value="NZ_VUNR01000045.1"/>
</dbReference>
<accession>A0A6I2UK37</accession>
<dbReference type="AlphaFoldDB" id="A0A6I2UK37"/>
<gene>
    <name evidence="2" type="ORF">FYJ84_13645</name>
</gene>
<dbReference type="Pfam" id="PF12728">
    <property type="entry name" value="HTH_17"/>
    <property type="match status" value="1"/>
</dbReference>
<dbReference type="EMBL" id="VUNR01000045">
    <property type="protein sequence ID" value="MSU10009.1"/>
    <property type="molecule type" value="Genomic_DNA"/>
</dbReference>
<evidence type="ECO:0000259" key="1">
    <source>
        <dbReference type="Pfam" id="PF12728"/>
    </source>
</evidence>
<comment type="caution">
    <text evidence="2">The sequence shown here is derived from an EMBL/GenBank/DDBJ whole genome shotgun (WGS) entry which is preliminary data.</text>
</comment>
<feature type="domain" description="Helix-turn-helix" evidence="1">
    <location>
        <begin position="18"/>
        <end position="69"/>
    </location>
</feature>
<evidence type="ECO:0000313" key="3">
    <source>
        <dbReference type="Proteomes" id="UP000433181"/>
    </source>
</evidence>